<dbReference type="InterPro" id="IPR032942">
    <property type="entry name" value="BPI/LBP/Plunc"/>
</dbReference>
<name>A0A8S9ZNI4_9BILA</name>
<dbReference type="Proteomes" id="UP000605970">
    <property type="component" value="Unassembled WGS sequence"/>
</dbReference>
<dbReference type="PANTHER" id="PTHR10504:SF134">
    <property type="entry name" value="BPI2 DOMAIN-CONTAINING PROTEIN"/>
    <property type="match status" value="1"/>
</dbReference>
<feature type="domain" description="Lipid-binding serum glycoprotein C-terminal" evidence="1">
    <location>
        <begin position="180"/>
        <end position="329"/>
    </location>
</feature>
<dbReference type="InterPro" id="IPR017943">
    <property type="entry name" value="Bactericidal_perm-incr_a/b_dom"/>
</dbReference>
<keyword evidence="3" id="KW-1185">Reference proteome</keyword>
<dbReference type="AlphaFoldDB" id="A0A8S9ZNI4"/>
<dbReference type="GO" id="GO:0005615">
    <property type="term" value="C:extracellular space"/>
    <property type="evidence" value="ECO:0007669"/>
    <property type="project" value="TreeGrafter"/>
</dbReference>
<dbReference type="OrthoDB" id="10255543at2759"/>
<evidence type="ECO:0000259" key="1">
    <source>
        <dbReference type="Pfam" id="PF02886"/>
    </source>
</evidence>
<evidence type="ECO:0000313" key="3">
    <source>
        <dbReference type="Proteomes" id="UP000605970"/>
    </source>
</evidence>
<gene>
    <name evidence="2" type="ORF">Mgra_00005806</name>
</gene>
<dbReference type="PANTHER" id="PTHR10504">
    <property type="entry name" value="BACTERICIDAL PERMEABILITY-INCREASING BPI PROTEIN-RELATED"/>
    <property type="match status" value="1"/>
</dbReference>
<dbReference type="GO" id="GO:0008289">
    <property type="term" value="F:lipid binding"/>
    <property type="evidence" value="ECO:0007669"/>
    <property type="project" value="InterPro"/>
</dbReference>
<evidence type="ECO:0000313" key="2">
    <source>
        <dbReference type="EMBL" id="KAF7634772.1"/>
    </source>
</evidence>
<sequence>MLNCELIDGIINTKVTDLGLFTDSINLKYKEEMLAKARNLITNTICDTIFKTIQDRVNRILHKLPLFLSISDILVTLFGRINNIEESVKKGCNVSTSSFSDNNFDKLLDFFDLNLLNRLLINLEFLDSFAGEDYFSVGLLGSSFVVKNNSEKNIIKLNSHNDNDLLFKFENQENLDLEIDNFFDDNLQNNTCTNILNNTKDFKWKNGSMEIIFSQQLVNNVLLKANLLGINVGQNSFMFGQLLRTNCDLDNVCLGDSMPEASELYPNEQLELKILPIEAPTLNITEDLAIFTLSGVGIFFLARDRLGKPIARIPFSTIFELNIGNGKAVLTIPKLEIHDNVDFFNISQKILQESFVESIHNIIINFARKIINSSDFNNILEQKLCEWGILNPNIKLLNNGFIILNVKEIDILINN</sequence>
<reference evidence="2" key="1">
    <citation type="journal article" date="2020" name="Ecol. Evol.">
        <title>Genome structure and content of the rice root-knot nematode (Meloidogyne graminicola).</title>
        <authorList>
            <person name="Phan N.T."/>
            <person name="Danchin E.G.J."/>
            <person name="Klopp C."/>
            <person name="Perfus-Barbeoch L."/>
            <person name="Kozlowski D.K."/>
            <person name="Koutsovoulos G.D."/>
            <person name="Lopez-Roques C."/>
            <person name="Bouchez O."/>
            <person name="Zahm M."/>
            <person name="Besnard G."/>
            <person name="Bellafiore S."/>
        </authorList>
    </citation>
    <scope>NUCLEOTIDE SEQUENCE</scope>
    <source>
        <strain evidence="2">VN-18</strain>
    </source>
</reference>
<proteinExistence type="predicted"/>
<organism evidence="2 3">
    <name type="scientific">Meloidogyne graminicola</name>
    <dbReference type="NCBI Taxonomy" id="189291"/>
    <lineage>
        <taxon>Eukaryota</taxon>
        <taxon>Metazoa</taxon>
        <taxon>Ecdysozoa</taxon>
        <taxon>Nematoda</taxon>
        <taxon>Chromadorea</taxon>
        <taxon>Rhabditida</taxon>
        <taxon>Tylenchina</taxon>
        <taxon>Tylenchomorpha</taxon>
        <taxon>Tylenchoidea</taxon>
        <taxon>Meloidogynidae</taxon>
        <taxon>Meloidogyninae</taxon>
        <taxon>Meloidogyne</taxon>
    </lineage>
</organism>
<dbReference type="EMBL" id="JABEBT010000051">
    <property type="protein sequence ID" value="KAF7634772.1"/>
    <property type="molecule type" value="Genomic_DNA"/>
</dbReference>
<dbReference type="Pfam" id="PF02886">
    <property type="entry name" value="LBP_BPI_CETP_C"/>
    <property type="match status" value="1"/>
</dbReference>
<dbReference type="Gene3D" id="3.15.20.10">
    <property type="entry name" value="Bactericidal permeability-increasing protein, domain 2"/>
    <property type="match status" value="1"/>
</dbReference>
<protein>
    <submittedName>
        <fullName evidence="2">BPI2 domain-containing protein</fullName>
    </submittedName>
</protein>
<accession>A0A8S9ZNI4</accession>
<dbReference type="InterPro" id="IPR001124">
    <property type="entry name" value="Lipid-bd_serum_glycop_C"/>
</dbReference>
<dbReference type="SUPFAM" id="SSF55394">
    <property type="entry name" value="Bactericidal permeability-increasing protein, BPI"/>
    <property type="match status" value="1"/>
</dbReference>
<comment type="caution">
    <text evidence="2">The sequence shown here is derived from an EMBL/GenBank/DDBJ whole genome shotgun (WGS) entry which is preliminary data.</text>
</comment>